<feature type="transmembrane region" description="Helical" evidence="10">
    <location>
        <begin position="42"/>
        <end position="64"/>
    </location>
</feature>
<dbReference type="PANTHER" id="PTHR40765">
    <property type="entry name" value="ESX-2 SECRETION SYSTEM ATPASE ECCB2"/>
    <property type="match status" value="1"/>
</dbReference>
<gene>
    <name evidence="12" type="primary">eccB</name>
    <name evidence="11" type="synonym">eccB2</name>
    <name evidence="12" type="ORF">CQY20_22570</name>
    <name evidence="11" type="ORF">MAGR_47750</name>
</gene>
<dbReference type="InterPro" id="IPR042485">
    <property type="entry name" value="T7SS_EccB_R3"/>
</dbReference>
<keyword evidence="4 10" id="KW-0812">Transmembrane</keyword>
<evidence type="ECO:0000256" key="5">
    <source>
        <dbReference type="ARBA" id="ARBA00022741"/>
    </source>
</evidence>
<keyword evidence="5" id="KW-0547">Nucleotide-binding</keyword>
<evidence type="ECO:0000256" key="2">
    <source>
        <dbReference type="ARBA" id="ARBA00008149"/>
    </source>
</evidence>
<dbReference type="Gene3D" id="2.40.50.910">
    <property type="entry name" value="Type VII secretion system EccB, repeat 3 domain"/>
    <property type="match status" value="1"/>
</dbReference>
<name>A0A2A7MVC3_MYCAG</name>
<evidence type="ECO:0000256" key="7">
    <source>
        <dbReference type="ARBA" id="ARBA00022840"/>
    </source>
</evidence>
<dbReference type="PANTHER" id="PTHR40765:SF2">
    <property type="entry name" value="ESX-2 SECRETION SYSTEM ATPASE ECCB2"/>
    <property type="match status" value="1"/>
</dbReference>
<dbReference type="Proteomes" id="UP000465302">
    <property type="component" value="Unassembled WGS sequence"/>
</dbReference>
<dbReference type="AlphaFoldDB" id="A0A2A7MVC3"/>
<dbReference type="NCBIfam" id="TIGR03919">
    <property type="entry name" value="T7SS_EccB"/>
    <property type="match status" value="1"/>
</dbReference>
<keyword evidence="7" id="KW-0067">ATP-binding</keyword>
<dbReference type="OrthoDB" id="3847604at2"/>
<evidence type="ECO:0000256" key="8">
    <source>
        <dbReference type="ARBA" id="ARBA00022989"/>
    </source>
</evidence>
<evidence type="ECO:0000313" key="13">
    <source>
        <dbReference type="Proteomes" id="UP000220914"/>
    </source>
</evidence>
<organism evidence="12 13">
    <name type="scientific">Mycolicibacterium agri</name>
    <name type="common">Mycobacterium agri</name>
    <dbReference type="NCBI Taxonomy" id="36811"/>
    <lineage>
        <taxon>Bacteria</taxon>
        <taxon>Bacillati</taxon>
        <taxon>Actinomycetota</taxon>
        <taxon>Actinomycetes</taxon>
        <taxon>Mycobacteriales</taxon>
        <taxon>Mycobacteriaceae</taxon>
        <taxon>Mycolicibacterium</taxon>
    </lineage>
</organism>
<keyword evidence="13" id="KW-1185">Reference proteome</keyword>
<reference evidence="11 14" key="2">
    <citation type="journal article" date="2019" name="Emerg. Microbes Infect.">
        <title>Comprehensive subspecies identification of 175 nontuberculous mycobacteria species based on 7547 genomic profiles.</title>
        <authorList>
            <person name="Matsumoto Y."/>
            <person name="Kinjo T."/>
            <person name="Motooka D."/>
            <person name="Nabeya D."/>
            <person name="Jung N."/>
            <person name="Uechi K."/>
            <person name="Horii T."/>
            <person name="Iida T."/>
            <person name="Fujita J."/>
            <person name="Nakamura S."/>
        </authorList>
    </citation>
    <scope>NUCLEOTIDE SEQUENCE [LARGE SCALE GENOMIC DNA]</scope>
    <source>
        <strain evidence="11 14">JCM 6377</strain>
    </source>
</reference>
<dbReference type="Proteomes" id="UP000220914">
    <property type="component" value="Unassembled WGS sequence"/>
</dbReference>
<comment type="subcellular location">
    <subcellularLocation>
        <location evidence="1">Cell membrane</location>
        <topology evidence="1">Single-pass membrane protein</topology>
    </subcellularLocation>
</comment>
<reference evidence="12 13" key="1">
    <citation type="submission" date="2017-10" db="EMBL/GenBank/DDBJ databases">
        <title>The new phylogeny of genus Mycobacterium.</title>
        <authorList>
            <person name="Tortoli E."/>
            <person name="Trovato A."/>
            <person name="Cirillo D.M."/>
        </authorList>
    </citation>
    <scope>NUCLEOTIDE SEQUENCE [LARGE SCALE GENOMIC DNA]</scope>
    <source>
        <strain evidence="12 13">CCUG37673</strain>
    </source>
</reference>
<protein>
    <submittedName>
        <fullName evidence="11">ESX-2 secretion system ATPase EccB2</fullName>
    </submittedName>
    <submittedName>
        <fullName evidence="12">Type VII secretion protein EccB</fullName>
    </submittedName>
</protein>
<dbReference type="InterPro" id="IPR044857">
    <property type="entry name" value="T7SS_EccB_R1"/>
</dbReference>
<dbReference type="Gene3D" id="3.30.2390.20">
    <property type="entry name" value="Type VII secretion system EccB, repeat 1 domain"/>
    <property type="match status" value="1"/>
</dbReference>
<dbReference type="InterPro" id="IPR007795">
    <property type="entry name" value="T7SS_EccB"/>
</dbReference>
<dbReference type="GO" id="GO:0005576">
    <property type="term" value="C:extracellular region"/>
    <property type="evidence" value="ECO:0007669"/>
    <property type="project" value="TreeGrafter"/>
</dbReference>
<proteinExistence type="inferred from homology"/>
<keyword evidence="8 10" id="KW-1133">Transmembrane helix</keyword>
<evidence type="ECO:0000256" key="3">
    <source>
        <dbReference type="ARBA" id="ARBA00022475"/>
    </source>
</evidence>
<evidence type="ECO:0000313" key="12">
    <source>
        <dbReference type="EMBL" id="PEG35261.1"/>
    </source>
</evidence>
<evidence type="ECO:0000256" key="6">
    <source>
        <dbReference type="ARBA" id="ARBA00022801"/>
    </source>
</evidence>
<sequence>MALNLASGLQVSAHFFWNRRNAAALSHHGVRMEFDPVQRQRASLILGFVFALLAVALMFVLSWFKPAGQVGQSTILADRDTGAIFVLVDGRLHPAVNLVSARLIAGQANNPTFVKANELAKYPQGPSVGIAGAPTTMPVRTSDSSQWAVCDTAPDNPNAAPLVTAIGGPLSVGPRTQPLQPPKAVLAQHDDKTFVIWNGQRSQIDLSNKAVALALGVDTDAPPPVKISTPLFDALPATEPLNTPVIPGAGGPSQFNVAPDAVVGSVLSVRDLQTDANKFYVLLRNGVQPISPFVATLLRSANSFGDEVPIVVAPDRLASVPVVDTLPVDYYPTTRLDLVDTKANPVTCLSWSKGSTDRSAESVVLSGKGLPIPIGSDDRLLRLVKNDRTPESIEADQVYMSAGATNLVMTTGAAPDATSRESMWWISDQGVRYGISLDNETLRALGISPPMARQAPWPLIRVFAPGPALSRTDAMTQHDTLASPAEAAPLTQPQQ</sequence>
<dbReference type="Pfam" id="PF05108">
    <property type="entry name" value="T7SS_ESX1_EccB"/>
    <property type="match status" value="1"/>
</dbReference>
<evidence type="ECO:0000313" key="14">
    <source>
        <dbReference type="Proteomes" id="UP000465302"/>
    </source>
</evidence>
<keyword evidence="6" id="KW-0378">Hydrolase</keyword>
<dbReference type="GO" id="GO:0016787">
    <property type="term" value="F:hydrolase activity"/>
    <property type="evidence" value="ECO:0007669"/>
    <property type="project" value="UniProtKB-KW"/>
</dbReference>
<evidence type="ECO:0000313" key="11">
    <source>
        <dbReference type="EMBL" id="GFG53334.1"/>
    </source>
</evidence>
<evidence type="ECO:0000256" key="1">
    <source>
        <dbReference type="ARBA" id="ARBA00004162"/>
    </source>
</evidence>
<dbReference type="RefSeq" id="WP_097942310.1">
    <property type="nucleotide sequence ID" value="NZ_BLKS01000001.1"/>
</dbReference>
<reference evidence="11" key="3">
    <citation type="submission" date="2020-02" db="EMBL/GenBank/DDBJ databases">
        <authorList>
            <person name="Matsumoto Y."/>
            <person name="Motooka D."/>
            <person name="Nakamura S."/>
        </authorList>
    </citation>
    <scope>NUCLEOTIDE SEQUENCE</scope>
    <source>
        <strain evidence="11">JCM 6377</strain>
    </source>
</reference>
<evidence type="ECO:0000256" key="4">
    <source>
        <dbReference type="ARBA" id="ARBA00022692"/>
    </source>
</evidence>
<evidence type="ECO:0000256" key="9">
    <source>
        <dbReference type="ARBA" id="ARBA00023136"/>
    </source>
</evidence>
<dbReference type="GO" id="GO:0005524">
    <property type="term" value="F:ATP binding"/>
    <property type="evidence" value="ECO:0007669"/>
    <property type="project" value="UniProtKB-KW"/>
</dbReference>
<accession>A0A2A7MVC3</accession>
<evidence type="ECO:0000256" key="10">
    <source>
        <dbReference type="SAM" id="Phobius"/>
    </source>
</evidence>
<comment type="caution">
    <text evidence="12">The sequence shown here is derived from an EMBL/GenBank/DDBJ whole genome shotgun (WGS) entry which is preliminary data.</text>
</comment>
<dbReference type="GO" id="GO:0005886">
    <property type="term" value="C:plasma membrane"/>
    <property type="evidence" value="ECO:0007669"/>
    <property type="project" value="UniProtKB-SubCell"/>
</dbReference>
<comment type="similarity">
    <text evidence="2">Belongs to the EccB family.</text>
</comment>
<keyword evidence="3" id="KW-1003">Cell membrane</keyword>
<keyword evidence="9 10" id="KW-0472">Membrane</keyword>
<dbReference type="EMBL" id="BLKS01000001">
    <property type="protein sequence ID" value="GFG53334.1"/>
    <property type="molecule type" value="Genomic_DNA"/>
</dbReference>
<dbReference type="EMBL" id="PDCP01000048">
    <property type="protein sequence ID" value="PEG35261.1"/>
    <property type="molecule type" value="Genomic_DNA"/>
</dbReference>